<reference evidence="3" key="1">
    <citation type="submission" date="2023-07" db="EMBL/GenBank/DDBJ databases">
        <title>Description of novel Chryseobacterium sp. strain C-2.</title>
        <authorList>
            <person name="Saticioglu I.B."/>
        </authorList>
    </citation>
    <scope>NUCLEOTIDE SEQUENCE [LARGE SCALE GENOMIC DNA]</scope>
    <source>
        <strain evidence="3">C-2</strain>
    </source>
</reference>
<sequence>MKKTLLTLLLGIIIGVSFIYLVFDYKNNHPVKEKNNKLFLNKEKYTSLYPSGDIKEDSLLIKFAEDSRYCWDTIKLINGEVLTGSFATNFGDGDYYLRKEDTLFIPKESVLYYK</sequence>
<accession>A0ABR8M8T9</accession>
<gene>
    <name evidence="2" type="ORF">IEW27_19395</name>
</gene>
<evidence type="ECO:0000313" key="2">
    <source>
        <dbReference type="EMBL" id="MBD3906753.1"/>
    </source>
</evidence>
<name>A0ABR8M8T9_9FLAO</name>
<keyword evidence="3" id="KW-1185">Reference proteome</keyword>
<keyword evidence="1" id="KW-0472">Membrane</keyword>
<dbReference type="Proteomes" id="UP000603715">
    <property type="component" value="Unassembled WGS sequence"/>
</dbReference>
<keyword evidence="1" id="KW-0812">Transmembrane</keyword>
<keyword evidence="1" id="KW-1133">Transmembrane helix</keyword>
<feature type="transmembrane region" description="Helical" evidence="1">
    <location>
        <begin position="6"/>
        <end position="23"/>
    </location>
</feature>
<protein>
    <submittedName>
        <fullName evidence="2">Uncharacterized protein</fullName>
    </submittedName>
</protein>
<evidence type="ECO:0000256" key="1">
    <source>
        <dbReference type="SAM" id="Phobius"/>
    </source>
</evidence>
<proteinExistence type="predicted"/>
<comment type="caution">
    <text evidence="2">The sequence shown here is derived from an EMBL/GenBank/DDBJ whole genome shotgun (WGS) entry which is preliminary data.</text>
</comment>
<dbReference type="RefSeq" id="WP_139423957.1">
    <property type="nucleotide sequence ID" value="NZ_JACXXP010000040.1"/>
</dbReference>
<dbReference type="EMBL" id="JACXXP010000040">
    <property type="protein sequence ID" value="MBD3906753.1"/>
    <property type="molecule type" value="Genomic_DNA"/>
</dbReference>
<evidence type="ECO:0000313" key="3">
    <source>
        <dbReference type="Proteomes" id="UP000603715"/>
    </source>
</evidence>
<organism evidence="2 3">
    <name type="scientific">Chryseobacterium muglaense</name>
    <dbReference type="NCBI Taxonomy" id="2893752"/>
    <lineage>
        <taxon>Bacteria</taxon>
        <taxon>Pseudomonadati</taxon>
        <taxon>Bacteroidota</taxon>
        <taxon>Flavobacteriia</taxon>
        <taxon>Flavobacteriales</taxon>
        <taxon>Weeksellaceae</taxon>
        <taxon>Chryseobacterium group</taxon>
        <taxon>Chryseobacterium</taxon>
    </lineage>
</organism>